<comment type="subcellular location">
    <subcellularLocation>
        <location evidence="2">Nucleus</location>
        <location evidence="2">Nucleolus</location>
    </subcellularLocation>
</comment>
<feature type="compositionally biased region" description="Basic residues" evidence="14">
    <location>
        <begin position="897"/>
        <end position="908"/>
    </location>
</feature>
<evidence type="ECO:0000259" key="17">
    <source>
        <dbReference type="PROSITE" id="PS51195"/>
    </source>
</evidence>
<dbReference type="EC" id="3.6.4.13" evidence="4"/>
<feature type="region of interest" description="Disordered" evidence="14">
    <location>
        <begin position="859"/>
        <end position="908"/>
    </location>
</feature>
<dbReference type="GO" id="GO:0016887">
    <property type="term" value="F:ATP hydrolysis activity"/>
    <property type="evidence" value="ECO:0007669"/>
    <property type="project" value="RHEA"/>
</dbReference>
<name>A0A1Y1V777_9FUNG</name>
<feature type="compositionally biased region" description="Basic and acidic residues" evidence="14">
    <location>
        <begin position="886"/>
        <end position="896"/>
    </location>
</feature>
<dbReference type="GO" id="GO:0003724">
    <property type="term" value="F:RNA helicase activity"/>
    <property type="evidence" value="ECO:0007669"/>
    <property type="project" value="UniProtKB-EC"/>
</dbReference>
<comment type="similarity">
    <text evidence="3">Belongs to the DEAD box helicase family. DDX54/DBP10 subfamily.</text>
</comment>
<sequence length="908" mass="103661">MEMEAKALEKKKKKGVYDKDEDSEFETVPQTSNDYSDNSESDDDEEYDSAISEPFSDNSDNEDNEQNNEMDDDISDNYDDSEDDEDDEDEDDEESEDDSEDEEIERKLREANRKHKKSGGFQSMGLSSFVYKAIIHKGYKVPTPIQRKTIPIILEGKDVVAMARTGSGKTASFLIPIIEKLKAHSVKVGVRALILSPTRELAIQTLKFVKDFGKYTDLRTCVIVGGDNMEEQFSAIAGNPDIIIATPGRLMHLIIEMNYDLKTVQHVVFDEADRLFEMGFEEQLKEILFKLPQERQTILFSATLPRLLVDFAKAGLTDPSLIRLDVDSKMSKDLQAAFFSVKRIEKESALLFLLRHVIKEDESTIIFAATKHHVEYLHELLDKSNIDNTYIYGSLDQTARKINISKFRNGTSKILIVTDVAARGIDIPLLENVINYDFPTSSKIFIHRVGRAARAGRKGIAYSFVSSDEMAYFIDLQLFTGRPLKLALDYQDGEEPDYTSEIIFGNIPQDSLDMETGFIEKLIKLNASLEALKKVTQNAYKLYYKTRAKASNESYIHAKELIEKFAGIHPILSNVVDKDEIERAKIVNSLTSFRPHETIFEVGKRGLKSAEAQLMQKRRSQIFSIIEAKQEKIAKAEEKKAQMKAAANKNKKLDEVNEDELEKTFKNLSSKKRKREITDFRDKEYYMSHYQQGVDAERGYGINGNSNVGSSSFIEQMGSASMDLMGDDDKALKKNVKGALKWDSKKKRFIRETIGADNKKRIKTESGNVIPASYKSKRFEEWQKKTKIEIPRSGEKELEGSANTVNMSQLYKSRRVVHTKMTPGNPNSKNQMRKKARLEAEARREGKVDNNTVTIKKHKGRRLRVVKHRTSSENAKNELRSAVQITKDRKLKEKRREKNGRHNIKKKK</sequence>
<keyword evidence="5" id="KW-0547">Nucleotide-binding</keyword>
<keyword evidence="10" id="KW-0539">Nucleus</keyword>
<dbReference type="SMART" id="SM01123">
    <property type="entry name" value="DBP10CT"/>
    <property type="match status" value="1"/>
</dbReference>
<evidence type="ECO:0000256" key="9">
    <source>
        <dbReference type="ARBA" id="ARBA00022884"/>
    </source>
</evidence>
<organism evidence="18 19">
    <name type="scientific">Piromyces finnis</name>
    <dbReference type="NCBI Taxonomy" id="1754191"/>
    <lineage>
        <taxon>Eukaryota</taxon>
        <taxon>Fungi</taxon>
        <taxon>Fungi incertae sedis</taxon>
        <taxon>Chytridiomycota</taxon>
        <taxon>Chytridiomycota incertae sedis</taxon>
        <taxon>Neocallimastigomycetes</taxon>
        <taxon>Neocallimastigales</taxon>
        <taxon>Neocallimastigaceae</taxon>
        <taxon>Piromyces</taxon>
    </lineage>
</organism>
<keyword evidence="6" id="KW-0378">Hydrolase</keyword>
<dbReference type="CDD" id="cd18787">
    <property type="entry name" value="SF2_C_DEAD"/>
    <property type="match status" value="1"/>
</dbReference>
<dbReference type="PROSITE" id="PS51192">
    <property type="entry name" value="HELICASE_ATP_BIND_1"/>
    <property type="match status" value="1"/>
</dbReference>
<dbReference type="Pfam" id="PF08147">
    <property type="entry name" value="DBP10CT"/>
    <property type="match status" value="1"/>
</dbReference>
<dbReference type="InterPro" id="IPR000629">
    <property type="entry name" value="RNA-helicase_DEAD-box_CS"/>
</dbReference>
<feature type="region of interest" description="Disordered" evidence="14">
    <location>
        <begin position="1"/>
        <end position="105"/>
    </location>
</feature>
<dbReference type="GO" id="GO:0000466">
    <property type="term" value="P:maturation of 5.8S rRNA from tricistronic rRNA transcript (SSU-rRNA, 5.8S rRNA, LSU-rRNA)"/>
    <property type="evidence" value="ECO:0007669"/>
    <property type="project" value="EnsemblFungi"/>
</dbReference>
<dbReference type="GO" id="GO:1902626">
    <property type="term" value="P:assembly of large subunit precursor of preribosome"/>
    <property type="evidence" value="ECO:0007669"/>
    <property type="project" value="EnsemblFungi"/>
</dbReference>
<dbReference type="GO" id="GO:0030687">
    <property type="term" value="C:preribosome, large subunit precursor"/>
    <property type="evidence" value="ECO:0007669"/>
    <property type="project" value="EnsemblFungi"/>
</dbReference>
<dbReference type="Gene3D" id="3.40.50.300">
    <property type="entry name" value="P-loop containing nucleotide triphosphate hydrolases"/>
    <property type="match status" value="2"/>
</dbReference>
<evidence type="ECO:0000256" key="13">
    <source>
        <dbReference type="SAM" id="Coils"/>
    </source>
</evidence>
<dbReference type="GO" id="GO:0000463">
    <property type="term" value="P:maturation of LSU-rRNA from tricistronic rRNA transcript (SSU-rRNA, 5.8S rRNA, LSU-rRNA)"/>
    <property type="evidence" value="ECO:0007669"/>
    <property type="project" value="EnsemblFungi"/>
</dbReference>
<comment type="catalytic activity">
    <reaction evidence="11">
        <text>ATP + H2O = ADP + phosphate + H(+)</text>
        <dbReference type="Rhea" id="RHEA:13065"/>
        <dbReference type="ChEBI" id="CHEBI:15377"/>
        <dbReference type="ChEBI" id="CHEBI:15378"/>
        <dbReference type="ChEBI" id="CHEBI:30616"/>
        <dbReference type="ChEBI" id="CHEBI:43474"/>
        <dbReference type="ChEBI" id="CHEBI:456216"/>
        <dbReference type="EC" id="3.6.4.13"/>
    </reaction>
</comment>
<evidence type="ECO:0000256" key="14">
    <source>
        <dbReference type="SAM" id="MobiDB-lite"/>
    </source>
</evidence>
<reference evidence="18 19" key="1">
    <citation type="submission" date="2016-08" db="EMBL/GenBank/DDBJ databases">
        <title>Genomes of anaerobic fungi encode conserved fungal cellulosomes for biomass hydrolysis.</title>
        <authorList>
            <consortium name="DOE Joint Genome Institute"/>
            <person name="Haitjema C.H."/>
            <person name="Gilmore S.P."/>
            <person name="Henske J.K."/>
            <person name="Solomon K.V."/>
            <person name="De Groot R."/>
            <person name="Kuo A."/>
            <person name="Mondo S.J."/>
            <person name="Salamov A.A."/>
            <person name="Labutti K."/>
            <person name="Zhao Z."/>
            <person name="Chiniquy J."/>
            <person name="Barry K."/>
            <person name="Brewer H.M."/>
            <person name="Purvine S.O."/>
            <person name="Wright A.T."/>
            <person name="Boxma B."/>
            <person name="Van Alen T."/>
            <person name="Hackstein J.H."/>
            <person name="Baker S.E."/>
            <person name="Grigoriev I.V."/>
            <person name="O'Malley M.A."/>
        </authorList>
    </citation>
    <scope>NUCLEOTIDE SEQUENCE [LARGE SCALE GENOMIC DNA]</scope>
    <source>
        <strain evidence="19">finn</strain>
    </source>
</reference>
<dbReference type="OrthoDB" id="1191041at2759"/>
<comment type="caution">
    <text evidence="18">The sequence shown here is derived from an EMBL/GenBank/DDBJ whole genome shotgun (WGS) entry which is preliminary data.</text>
</comment>
<dbReference type="GO" id="GO:0005524">
    <property type="term" value="F:ATP binding"/>
    <property type="evidence" value="ECO:0007669"/>
    <property type="project" value="UniProtKB-KW"/>
</dbReference>
<dbReference type="GO" id="GO:0003723">
    <property type="term" value="F:RNA binding"/>
    <property type="evidence" value="ECO:0007669"/>
    <property type="project" value="UniProtKB-KW"/>
</dbReference>
<dbReference type="Pfam" id="PF00270">
    <property type="entry name" value="DEAD"/>
    <property type="match status" value="1"/>
</dbReference>
<feature type="coiled-coil region" evidence="13">
    <location>
        <begin position="626"/>
        <end position="663"/>
    </location>
</feature>
<gene>
    <name evidence="18" type="ORF">BCR36DRAFT_397996</name>
</gene>
<reference evidence="18 19" key="2">
    <citation type="submission" date="2016-08" db="EMBL/GenBank/DDBJ databases">
        <title>Pervasive Adenine N6-methylation of Active Genes in Fungi.</title>
        <authorList>
            <consortium name="DOE Joint Genome Institute"/>
            <person name="Mondo S.J."/>
            <person name="Dannebaum R.O."/>
            <person name="Kuo R.C."/>
            <person name="Labutti K."/>
            <person name="Haridas S."/>
            <person name="Kuo A."/>
            <person name="Salamov A."/>
            <person name="Ahrendt S.R."/>
            <person name="Lipzen A."/>
            <person name="Sullivan W."/>
            <person name="Andreopoulos W.B."/>
            <person name="Clum A."/>
            <person name="Lindquist E."/>
            <person name="Daum C."/>
            <person name="Ramamoorthy G.K."/>
            <person name="Gryganskyi A."/>
            <person name="Culley D."/>
            <person name="Magnuson J.K."/>
            <person name="James T.Y."/>
            <person name="O'Malley M.A."/>
            <person name="Stajich J.E."/>
            <person name="Spatafora J.W."/>
            <person name="Visel A."/>
            <person name="Grigoriev I.V."/>
        </authorList>
    </citation>
    <scope>NUCLEOTIDE SEQUENCE [LARGE SCALE GENOMIC DNA]</scope>
    <source>
        <strain evidence="19">finn</strain>
    </source>
</reference>
<dbReference type="PROSITE" id="PS51195">
    <property type="entry name" value="Q_MOTIF"/>
    <property type="match status" value="1"/>
</dbReference>
<evidence type="ECO:0000256" key="1">
    <source>
        <dbReference type="ARBA" id="ARBA00003706"/>
    </source>
</evidence>
<dbReference type="FunFam" id="3.40.50.300:FF:000865">
    <property type="entry name" value="ATP-dependent RNA helicase DDX54"/>
    <property type="match status" value="1"/>
</dbReference>
<feature type="short sequence motif" description="Q motif" evidence="12">
    <location>
        <begin position="119"/>
        <end position="147"/>
    </location>
</feature>
<feature type="compositionally biased region" description="Basic residues" evidence="14">
    <location>
        <begin position="859"/>
        <end position="869"/>
    </location>
</feature>
<evidence type="ECO:0000256" key="3">
    <source>
        <dbReference type="ARBA" id="ARBA00010379"/>
    </source>
</evidence>
<dbReference type="STRING" id="1754191.A0A1Y1V777"/>
<evidence type="ECO:0000256" key="2">
    <source>
        <dbReference type="ARBA" id="ARBA00004604"/>
    </source>
</evidence>
<dbReference type="PROSITE" id="PS00039">
    <property type="entry name" value="DEAD_ATP_HELICASE"/>
    <property type="match status" value="1"/>
</dbReference>
<keyword evidence="13" id="KW-0175">Coiled coil</keyword>
<dbReference type="InterPro" id="IPR001650">
    <property type="entry name" value="Helicase_C-like"/>
</dbReference>
<keyword evidence="9" id="KW-0694">RNA-binding</keyword>
<evidence type="ECO:0000256" key="6">
    <source>
        <dbReference type="ARBA" id="ARBA00022801"/>
    </source>
</evidence>
<dbReference type="CDD" id="cd17959">
    <property type="entry name" value="DEADc_DDX54"/>
    <property type="match status" value="1"/>
</dbReference>
<feature type="compositionally biased region" description="Acidic residues" evidence="14">
    <location>
        <begin position="59"/>
        <end position="103"/>
    </location>
</feature>
<dbReference type="AlphaFoldDB" id="A0A1Y1V777"/>
<evidence type="ECO:0000256" key="10">
    <source>
        <dbReference type="ARBA" id="ARBA00023242"/>
    </source>
</evidence>
<keyword evidence="7" id="KW-0347">Helicase</keyword>
<accession>A0A1Y1V777</accession>
<evidence type="ECO:0000259" key="15">
    <source>
        <dbReference type="PROSITE" id="PS51192"/>
    </source>
</evidence>
<evidence type="ECO:0000256" key="11">
    <source>
        <dbReference type="ARBA" id="ARBA00047984"/>
    </source>
</evidence>
<dbReference type="InterPro" id="IPR014001">
    <property type="entry name" value="Helicase_ATP-bd"/>
</dbReference>
<dbReference type="SMART" id="SM00487">
    <property type="entry name" value="DEXDc"/>
    <property type="match status" value="1"/>
</dbReference>
<evidence type="ECO:0000256" key="4">
    <source>
        <dbReference type="ARBA" id="ARBA00012552"/>
    </source>
</evidence>
<evidence type="ECO:0000313" key="19">
    <source>
        <dbReference type="Proteomes" id="UP000193719"/>
    </source>
</evidence>
<dbReference type="InterPro" id="IPR011545">
    <property type="entry name" value="DEAD/DEAH_box_helicase_dom"/>
</dbReference>
<proteinExistence type="inferred from homology"/>
<dbReference type="PANTHER" id="PTHR47959">
    <property type="entry name" value="ATP-DEPENDENT RNA HELICASE RHLE-RELATED"/>
    <property type="match status" value="1"/>
</dbReference>
<dbReference type="Proteomes" id="UP000193719">
    <property type="component" value="Unassembled WGS sequence"/>
</dbReference>
<dbReference type="InterPro" id="IPR050079">
    <property type="entry name" value="DEAD_box_RNA_helicase"/>
</dbReference>
<evidence type="ECO:0000256" key="7">
    <source>
        <dbReference type="ARBA" id="ARBA00022806"/>
    </source>
</evidence>
<dbReference type="EMBL" id="MCFH01000025">
    <property type="protein sequence ID" value="ORX48957.1"/>
    <property type="molecule type" value="Genomic_DNA"/>
</dbReference>
<dbReference type="GO" id="GO:0005829">
    <property type="term" value="C:cytosol"/>
    <property type="evidence" value="ECO:0007669"/>
    <property type="project" value="TreeGrafter"/>
</dbReference>
<dbReference type="InterPro" id="IPR033517">
    <property type="entry name" value="DDX54/DBP10_DEAD-box_helicase"/>
</dbReference>
<dbReference type="SUPFAM" id="SSF52540">
    <property type="entry name" value="P-loop containing nucleoside triphosphate hydrolases"/>
    <property type="match status" value="1"/>
</dbReference>
<evidence type="ECO:0000313" key="18">
    <source>
        <dbReference type="EMBL" id="ORX48957.1"/>
    </source>
</evidence>
<evidence type="ECO:0000256" key="8">
    <source>
        <dbReference type="ARBA" id="ARBA00022840"/>
    </source>
</evidence>
<comment type="function">
    <text evidence="1">ATP-binding RNA helicase involved in the biogenesis of 60S ribosomal subunits and is required for the normal formation of 25S and 5.8S rRNAs.</text>
</comment>
<dbReference type="PROSITE" id="PS51194">
    <property type="entry name" value="HELICASE_CTER"/>
    <property type="match status" value="1"/>
</dbReference>
<feature type="domain" description="Helicase ATP-binding" evidence="15">
    <location>
        <begin position="150"/>
        <end position="322"/>
    </location>
</feature>
<feature type="domain" description="Helicase C-terminal" evidence="16">
    <location>
        <begin position="349"/>
        <end position="503"/>
    </location>
</feature>
<evidence type="ECO:0000256" key="12">
    <source>
        <dbReference type="PROSITE-ProRule" id="PRU00552"/>
    </source>
</evidence>
<keyword evidence="8" id="KW-0067">ATP-binding</keyword>
<dbReference type="PANTHER" id="PTHR47959:SF8">
    <property type="entry name" value="RNA HELICASE"/>
    <property type="match status" value="1"/>
</dbReference>
<dbReference type="GO" id="GO:0005730">
    <property type="term" value="C:nucleolus"/>
    <property type="evidence" value="ECO:0007669"/>
    <property type="project" value="UniProtKB-SubCell"/>
</dbReference>
<feature type="domain" description="DEAD-box RNA helicase Q" evidence="17">
    <location>
        <begin position="119"/>
        <end position="147"/>
    </location>
</feature>
<dbReference type="InterPro" id="IPR014014">
    <property type="entry name" value="RNA_helicase_DEAD_Q_motif"/>
</dbReference>
<dbReference type="Pfam" id="PF00271">
    <property type="entry name" value="Helicase_C"/>
    <property type="match status" value="1"/>
</dbReference>
<feature type="compositionally biased region" description="Acidic residues" evidence="14">
    <location>
        <begin position="37"/>
        <end position="48"/>
    </location>
</feature>
<dbReference type="SMART" id="SM00490">
    <property type="entry name" value="HELICc"/>
    <property type="match status" value="1"/>
</dbReference>
<dbReference type="GO" id="GO:0042802">
    <property type="term" value="F:identical protein binding"/>
    <property type="evidence" value="ECO:0007669"/>
    <property type="project" value="EnsemblFungi"/>
</dbReference>
<protein>
    <recommendedName>
        <fullName evidence="4">RNA helicase</fullName>
        <ecNumber evidence="4">3.6.4.13</ecNumber>
    </recommendedName>
</protein>
<evidence type="ECO:0000256" key="5">
    <source>
        <dbReference type="ARBA" id="ARBA00022741"/>
    </source>
</evidence>
<dbReference type="InterPro" id="IPR027417">
    <property type="entry name" value="P-loop_NTPase"/>
</dbReference>
<evidence type="ECO:0000259" key="16">
    <source>
        <dbReference type="PROSITE" id="PS51194"/>
    </source>
</evidence>
<dbReference type="InterPro" id="IPR012541">
    <property type="entry name" value="DBP10_C"/>
</dbReference>
<keyword evidence="19" id="KW-1185">Reference proteome</keyword>